<feature type="signal peptide" evidence="1">
    <location>
        <begin position="1"/>
        <end position="19"/>
    </location>
</feature>
<accession>Q234Y9</accession>
<keyword evidence="1" id="KW-0732">Signal</keyword>
<dbReference type="RefSeq" id="XP_001012109.1">
    <property type="nucleotide sequence ID" value="XM_001012109.1"/>
</dbReference>
<name>Q234Y9_TETTS</name>
<gene>
    <name evidence="2" type="ORF">TTHERM_00095600</name>
</gene>
<dbReference type="EMBL" id="GG662767">
    <property type="protein sequence ID" value="EAR91864.1"/>
    <property type="molecule type" value="Genomic_DNA"/>
</dbReference>
<proteinExistence type="predicted"/>
<dbReference type="Proteomes" id="UP000009168">
    <property type="component" value="Unassembled WGS sequence"/>
</dbReference>
<dbReference type="AlphaFoldDB" id="Q234Y9"/>
<organism evidence="2 3">
    <name type="scientific">Tetrahymena thermophila (strain SB210)</name>
    <dbReference type="NCBI Taxonomy" id="312017"/>
    <lineage>
        <taxon>Eukaryota</taxon>
        <taxon>Sar</taxon>
        <taxon>Alveolata</taxon>
        <taxon>Ciliophora</taxon>
        <taxon>Intramacronucleata</taxon>
        <taxon>Oligohymenophorea</taxon>
        <taxon>Hymenostomatida</taxon>
        <taxon>Tetrahymenina</taxon>
        <taxon>Tetrahymenidae</taxon>
        <taxon>Tetrahymena</taxon>
    </lineage>
</organism>
<dbReference type="HOGENOM" id="CLU_2532502_0_0_1"/>
<evidence type="ECO:0000256" key="1">
    <source>
        <dbReference type="SAM" id="SignalP"/>
    </source>
</evidence>
<dbReference type="KEGG" id="tet:TTHERM_00095600"/>
<evidence type="ECO:0000313" key="3">
    <source>
        <dbReference type="Proteomes" id="UP000009168"/>
    </source>
</evidence>
<reference evidence="3" key="1">
    <citation type="journal article" date="2006" name="PLoS Biol.">
        <title>Macronuclear genome sequence of the ciliate Tetrahymena thermophila, a model eukaryote.</title>
        <authorList>
            <person name="Eisen J.A."/>
            <person name="Coyne R.S."/>
            <person name="Wu M."/>
            <person name="Wu D."/>
            <person name="Thiagarajan M."/>
            <person name="Wortman J.R."/>
            <person name="Badger J.H."/>
            <person name="Ren Q."/>
            <person name="Amedeo P."/>
            <person name="Jones K.M."/>
            <person name="Tallon L.J."/>
            <person name="Delcher A.L."/>
            <person name="Salzberg S.L."/>
            <person name="Silva J.C."/>
            <person name="Haas B.J."/>
            <person name="Majoros W.H."/>
            <person name="Farzad M."/>
            <person name="Carlton J.M."/>
            <person name="Smith R.K. Jr."/>
            <person name="Garg J."/>
            <person name="Pearlman R.E."/>
            <person name="Karrer K.M."/>
            <person name="Sun L."/>
            <person name="Manning G."/>
            <person name="Elde N.C."/>
            <person name="Turkewitz A.P."/>
            <person name="Asai D.J."/>
            <person name="Wilkes D.E."/>
            <person name="Wang Y."/>
            <person name="Cai H."/>
            <person name="Collins K."/>
            <person name="Stewart B.A."/>
            <person name="Lee S.R."/>
            <person name="Wilamowska K."/>
            <person name="Weinberg Z."/>
            <person name="Ruzzo W.L."/>
            <person name="Wloga D."/>
            <person name="Gaertig J."/>
            <person name="Frankel J."/>
            <person name="Tsao C.-C."/>
            <person name="Gorovsky M.A."/>
            <person name="Keeling P.J."/>
            <person name="Waller R.F."/>
            <person name="Patron N.J."/>
            <person name="Cherry J.M."/>
            <person name="Stover N.A."/>
            <person name="Krieger C.J."/>
            <person name="del Toro C."/>
            <person name="Ryder H.F."/>
            <person name="Williamson S.C."/>
            <person name="Barbeau R.A."/>
            <person name="Hamilton E.P."/>
            <person name="Orias E."/>
        </authorList>
    </citation>
    <scope>NUCLEOTIDE SEQUENCE [LARGE SCALE GENOMIC DNA]</scope>
    <source>
        <strain evidence="3">SB210</strain>
    </source>
</reference>
<dbReference type="GeneID" id="7831916"/>
<keyword evidence="3" id="KW-1185">Reference proteome</keyword>
<sequence length="84" mass="10150">MNIFFFLSLNYFLYIELSAQYMKGAQYMPAQCRQIILYMNKLNQLKQQPFKESKQLRKKCLKKTNFMEGVEKETPTYKKQLIHA</sequence>
<dbReference type="InParanoid" id="Q234Y9"/>
<feature type="chain" id="PRO_5004201341" description="Transmembrane protein" evidence="1">
    <location>
        <begin position="20"/>
        <end position="84"/>
    </location>
</feature>
<evidence type="ECO:0000313" key="2">
    <source>
        <dbReference type="EMBL" id="EAR91864.1"/>
    </source>
</evidence>
<protein>
    <recommendedName>
        <fullName evidence="4">Transmembrane protein</fullName>
    </recommendedName>
</protein>
<evidence type="ECO:0008006" key="4">
    <source>
        <dbReference type="Google" id="ProtNLM"/>
    </source>
</evidence>